<feature type="transmembrane region" description="Helical" evidence="8">
    <location>
        <begin position="320"/>
        <end position="341"/>
    </location>
</feature>
<dbReference type="GO" id="GO:0009103">
    <property type="term" value="P:lipopolysaccharide biosynthetic process"/>
    <property type="evidence" value="ECO:0007669"/>
    <property type="project" value="UniProtKB-ARBA"/>
</dbReference>
<evidence type="ECO:0000256" key="5">
    <source>
        <dbReference type="ARBA" id="ARBA00022692"/>
    </source>
</evidence>
<feature type="transmembrane region" description="Helical" evidence="8">
    <location>
        <begin position="126"/>
        <end position="145"/>
    </location>
</feature>
<gene>
    <name evidence="10" type="ordered locus">AciX9_2809</name>
</gene>
<feature type="transmembrane region" description="Helical" evidence="8">
    <location>
        <begin position="151"/>
        <end position="170"/>
    </location>
</feature>
<feature type="transmembrane region" description="Helical" evidence="8">
    <location>
        <begin position="92"/>
        <end position="119"/>
    </location>
</feature>
<dbReference type="EMBL" id="CP002480">
    <property type="protein sequence ID" value="ADW69832.1"/>
    <property type="molecule type" value="Genomic_DNA"/>
</dbReference>
<protein>
    <recommendedName>
        <fullName evidence="9">Glycosyltransferase RgtA/B/C/D-like domain-containing protein</fullName>
    </recommendedName>
</protein>
<feature type="transmembrane region" description="Helical" evidence="8">
    <location>
        <begin position="228"/>
        <end position="250"/>
    </location>
</feature>
<organism evidence="11">
    <name type="scientific">Granulicella tundricola (strain ATCC BAA-1859 / DSM 23138 / MP5ACTX9)</name>
    <dbReference type="NCBI Taxonomy" id="1198114"/>
    <lineage>
        <taxon>Bacteria</taxon>
        <taxon>Pseudomonadati</taxon>
        <taxon>Acidobacteriota</taxon>
        <taxon>Terriglobia</taxon>
        <taxon>Terriglobales</taxon>
        <taxon>Acidobacteriaceae</taxon>
        <taxon>Granulicella</taxon>
    </lineage>
</organism>
<dbReference type="PaxDb" id="1198114-AciX9_2809"/>
<evidence type="ECO:0000256" key="4">
    <source>
        <dbReference type="ARBA" id="ARBA00022679"/>
    </source>
</evidence>
<keyword evidence="11" id="KW-1185">Reference proteome</keyword>
<keyword evidence="6 8" id="KW-1133">Transmembrane helix</keyword>
<dbReference type="Proteomes" id="UP000000343">
    <property type="component" value="Chromosome"/>
</dbReference>
<feature type="domain" description="Glycosyltransferase RgtA/B/C/D-like" evidence="9">
    <location>
        <begin position="82"/>
        <end position="210"/>
    </location>
</feature>
<sequence>MKSQPQAAGKPAPKFSEFVAPVSHPLPLWILYPLFFMWIYLPHGTLLRLPYFWDEAGYYIPAALDFLHTGSLIPHSTLTNAHPPLPSILLAAWWWISGFTPWTTRTFICMVSAAALLGLFRLARSVAGNAVAAAVTILTALYPIWFTQSTLAHADIFAAAFTLWALSFYLEPYGSSERRNYIAVAVLFSLAALSKETAIITPGALALWEFVRLLTEGKASKEFPGAPSWRWITALLTPILPLALWYAYHYHQTGFIFGNPEFLRYNASANFTPLRVLLSLWHRAVHLTLHMNMYVPVLCTVAVLLMPRRPDETLPPIRKPLLPTLLVIVLGNAFAFSILGGALLTRYLLPVYPLILLVCVCIWKERLQRWVWLAVLTGVAFFAAQHINPPYAFAPEDNLTYRDMIVLHQQAIHILETRFPGATVLTAWPATTELEHPELGYVHHPLKIAPVDNFSPAEMEKAATDPGTYDTALIFSTKWTPPPGHFNLSRSSQGSDTRFFDFHNDVTPAQAAIILHGEIVWQASRNGEWAAVLHFPRVVEASLTPPQR</sequence>
<keyword evidence="3" id="KW-0328">Glycosyltransferase</keyword>
<dbReference type="HOGENOM" id="CLU_479539_0_0_0"/>
<dbReference type="RefSeq" id="WP_013581147.1">
    <property type="nucleotide sequence ID" value="NC_015064.1"/>
</dbReference>
<dbReference type="Pfam" id="PF13231">
    <property type="entry name" value="PMT_2"/>
    <property type="match status" value="1"/>
</dbReference>
<feature type="transmembrane region" description="Helical" evidence="8">
    <location>
        <begin position="182"/>
        <end position="208"/>
    </location>
</feature>
<evidence type="ECO:0000256" key="7">
    <source>
        <dbReference type="ARBA" id="ARBA00023136"/>
    </source>
</evidence>
<evidence type="ECO:0000313" key="10">
    <source>
        <dbReference type="EMBL" id="ADW69832.1"/>
    </source>
</evidence>
<dbReference type="InterPro" id="IPR050297">
    <property type="entry name" value="LipidA_mod_glycosyltrf_83"/>
</dbReference>
<feature type="transmembrane region" description="Helical" evidence="8">
    <location>
        <begin position="287"/>
        <end position="308"/>
    </location>
</feature>
<evidence type="ECO:0000256" key="6">
    <source>
        <dbReference type="ARBA" id="ARBA00022989"/>
    </source>
</evidence>
<dbReference type="KEGG" id="acm:AciX9_2809"/>
<comment type="subcellular location">
    <subcellularLocation>
        <location evidence="1">Cell membrane</location>
        <topology evidence="1">Multi-pass membrane protein</topology>
    </subcellularLocation>
</comment>
<feature type="transmembrane region" description="Helical" evidence="8">
    <location>
        <begin position="370"/>
        <end position="387"/>
    </location>
</feature>
<keyword evidence="4" id="KW-0808">Transferase</keyword>
<reference evidence="11" key="1">
    <citation type="submission" date="2011-01" db="EMBL/GenBank/DDBJ databases">
        <title>Complete sequence of chromosome of Acidobacterium sp. MP5ACTX9.</title>
        <authorList>
            <consortium name="US DOE Joint Genome Institute"/>
            <person name="Lucas S."/>
            <person name="Copeland A."/>
            <person name="Lapidus A."/>
            <person name="Cheng J.-F."/>
            <person name="Goodwin L."/>
            <person name="Pitluck S."/>
            <person name="Teshima H."/>
            <person name="Detter J.C."/>
            <person name="Han C."/>
            <person name="Tapia R."/>
            <person name="Land M."/>
            <person name="Hauser L."/>
            <person name="Kyrpides N."/>
            <person name="Ivanova N."/>
            <person name="Ovchinnikova G."/>
            <person name="Pagani I."/>
            <person name="Rawat S.R."/>
            <person name="Mannisto M."/>
            <person name="Haggblom M.M."/>
            <person name="Woyke T."/>
        </authorList>
    </citation>
    <scope>NUCLEOTIDE SEQUENCE [LARGE SCALE GENOMIC DNA]</scope>
    <source>
        <strain evidence="11">MP5ACTX9</strain>
    </source>
</reference>
<evidence type="ECO:0000256" key="8">
    <source>
        <dbReference type="SAM" id="Phobius"/>
    </source>
</evidence>
<dbReference type="eggNOG" id="COG1807">
    <property type="taxonomic scope" value="Bacteria"/>
</dbReference>
<evidence type="ECO:0000256" key="1">
    <source>
        <dbReference type="ARBA" id="ARBA00004651"/>
    </source>
</evidence>
<dbReference type="GO" id="GO:0016763">
    <property type="term" value="F:pentosyltransferase activity"/>
    <property type="evidence" value="ECO:0007669"/>
    <property type="project" value="TreeGrafter"/>
</dbReference>
<evidence type="ECO:0000256" key="2">
    <source>
        <dbReference type="ARBA" id="ARBA00022475"/>
    </source>
</evidence>
<accession>E8WYC6</accession>
<dbReference type="PANTHER" id="PTHR33908:SF11">
    <property type="entry name" value="MEMBRANE PROTEIN"/>
    <property type="match status" value="1"/>
</dbReference>
<dbReference type="STRING" id="1198114.AciX9_2809"/>
<evidence type="ECO:0000256" key="3">
    <source>
        <dbReference type="ARBA" id="ARBA00022676"/>
    </source>
</evidence>
<feature type="transmembrane region" description="Helical" evidence="8">
    <location>
        <begin position="21"/>
        <end position="41"/>
    </location>
</feature>
<evidence type="ECO:0000259" key="9">
    <source>
        <dbReference type="Pfam" id="PF13231"/>
    </source>
</evidence>
<keyword evidence="5 8" id="KW-0812">Transmembrane</keyword>
<keyword evidence="7 8" id="KW-0472">Membrane</keyword>
<dbReference type="AlphaFoldDB" id="E8WYC6"/>
<keyword evidence="2" id="KW-1003">Cell membrane</keyword>
<proteinExistence type="predicted"/>
<dbReference type="GO" id="GO:0005886">
    <property type="term" value="C:plasma membrane"/>
    <property type="evidence" value="ECO:0007669"/>
    <property type="project" value="UniProtKB-SubCell"/>
</dbReference>
<dbReference type="InterPro" id="IPR038731">
    <property type="entry name" value="RgtA/B/C-like"/>
</dbReference>
<dbReference type="PANTHER" id="PTHR33908">
    <property type="entry name" value="MANNOSYLTRANSFERASE YKCB-RELATED"/>
    <property type="match status" value="1"/>
</dbReference>
<name>E8WYC6_GRATM</name>
<evidence type="ECO:0000313" key="11">
    <source>
        <dbReference type="Proteomes" id="UP000000343"/>
    </source>
</evidence>